<feature type="transmembrane region" description="Helical" evidence="1">
    <location>
        <begin position="71"/>
        <end position="89"/>
    </location>
</feature>
<dbReference type="PATRIC" id="fig|37916.4.peg.1816"/>
<evidence type="ECO:0000313" key="2">
    <source>
        <dbReference type="EMBL" id="KMO77987.1"/>
    </source>
</evidence>
<keyword evidence="1" id="KW-1133">Transmembrane helix</keyword>
<evidence type="ECO:0000313" key="3">
    <source>
        <dbReference type="Proteomes" id="UP000036513"/>
    </source>
</evidence>
<feature type="transmembrane region" description="Helical" evidence="1">
    <location>
        <begin position="145"/>
        <end position="168"/>
    </location>
</feature>
<feature type="transmembrane region" description="Helical" evidence="1">
    <location>
        <begin position="110"/>
        <end position="130"/>
    </location>
</feature>
<dbReference type="RefSeq" id="WP_048469655.1">
    <property type="nucleotide sequence ID" value="NZ_JYNL01000020.1"/>
</dbReference>
<keyword evidence="1" id="KW-0472">Membrane</keyword>
<feature type="transmembrane region" description="Helical" evidence="1">
    <location>
        <begin position="6"/>
        <end position="24"/>
    </location>
</feature>
<name>A0A0J6W8P1_9MYCO</name>
<dbReference type="Proteomes" id="UP000036513">
    <property type="component" value="Unassembled WGS sequence"/>
</dbReference>
<organism evidence="2 3">
    <name type="scientific">Mycolicibacterium chlorophenolicum</name>
    <dbReference type="NCBI Taxonomy" id="37916"/>
    <lineage>
        <taxon>Bacteria</taxon>
        <taxon>Bacillati</taxon>
        <taxon>Actinomycetota</taxon>
        <taxon>Actinomycetes</taxon>
        <taxon>Mycobacteriales</taxon>
        <taxon>Mycobacteriaceae</taxon>
        <taxon>Mycolicibacterium</taxon>
    </lineage>
</organism>
<dbReference type="AlphaFoldDB" id="A0A0J6W8P1"/>
<sequence>MALATLIAITLLCIAWSLWIRRVTWSCRWEVAATLNIALQGVAVLLMSPWASETVGHWLYGLTGKWNLEDYLGHDAYIVAASAIVYNTLGRLEADHAMHQRFKQFVERPATLCIPLLLAAFWLGNGATVYRRDFFEVPTDFWLNMYWLLLCGMLIYLLAYGSRALLILRSDPRSRRIANTYLLASAMGVIACVVRIVTAFIPPLQTVAGSILVWIFACACGAGFALTSAHSWRIRTKWFTRART</sequence>
<dbReference type="EMBL" id="JYNL01000020">
    <property type="protein sequence ID" value="KMO77987.1"/>
    <property type="molecule type" value="Genomic_DNA"/>
</dbReference>
<evidence type="ECO:0000256" key="1">
    <source>
        <dbReference type="SAM" id="Phobius"/>
    </source>
</evidence>
<feature type="transmembrane region" description="Helical" evidence="1">
    <location>
        <begin position="207"/>
        <end position="227"/>
    </location>
</feature>
<protein>
    <recommendedName>
        <fullName evidence="4">GP55 protein</fullName>
    </recommendedName>
</protein>
<proteinExistence type="predicted"/>
<gene>
    <name evidence="2" type="ORF">MCHLDSM_01898</name>
</gene>
<reference evidence="2 3" key="1">
    <citation type="journal article" date="2015" name="Genome Biol. Evol.">
        <title>Characterization of Three Mycobacterium spp. with Potential Use in Bioremediation by Genome Sequencing and Comparative Genomics.</title>
        <authorList>
            <person name="Das S."/>
            <person name="Pettersson B.M."/>
            <person name="Behra P.R."/>
            <person name="Ramesh M."/>
            <person name="Dasgupta S."/>
            <person name="Bhattacharya A."/>
            <person name="Kirsebom L.A."/>
        </authorList>
    </citation>
    <scope>NUCLEOTIDE SEQUENCE [LARGE SCALE GENOMIC DNA]</scope>
    <source>
        <strain evidence="2 3">DSM 43826</strain>
    </source>
</reference>
<keyword evidence="3" id="KW-1185">Reference proteome</keyword>
<dbReference type="STRING" id="37916.MCHLDSM_01898"/>
<accession>A0A0J6W8P1</accession>
<keyword evidence="1" id="KW-0812">Transmembrane</keyword>
<feature type="transmembrane region" description="Helical" evidence="1">
    <location>
        <begin position="31"/>
        <end position="51"/>
    </location>
</feature>
<evidence type="ECO:0008006" key="4">
    <source>
        <dbReference type="Google" id="ProtNLM"/>
    </source>
</evidence>
<feature type="transmembrane region" description="Helical" evidence="1">
    <location>
        <begin position="180"/>
        <end position="201"/>
    </location>
</feature>
<comment type="caution">
    <text evidence="2">The sequence shown here is derived from an EMBL/GenBank/DDBJ whole genome shotgun (WGS) entry which is preliminary data.</text>
</comment>